<reference evidence="2 3" key="1">
    <citation type="submission" date="2015-07" db="EMBL/GenBank/DDBJ databases">
        <title>Complete genome sequence of Mycobacterium goodii X7B, a facultative thermophilic biodesulfurizing bacterium.</title>
        <authorList>
            <person name="Yu B."/>
            <person name="Li F."/>
            <person name="Xu P."/>
        </authorList>
    </citation>
    <scope>NUCLEOTIDE SEQUENCE [LARGE SCALE GENOMIC DNA]</scope>
    <source>
        <strain evidence="2 3">X7B</strain>
    </source>
</reference>
<feature type="region of interest" description="Disordered" evidence="1">
    <location>
        <begin position="32"/>
        <end position="77"/>
    </location>
</feature>
<proteinExistence type="predicted"/>
<evidence type="ECO:0000313" key="3">
    <source>
        <dbReference type="Proteomes" id="UP000062255"/>
    </source>
</evidence>
<evidence type="ECO:0000313" key="2">
    <source>
        <dbReference type="EMBL" id="AKS36355.1"/>
    </source>
</evidence>
<name>A0A0K0XG30_MYCGD</name>
<organism evidence="2 3">
    <name type="scientific">Mycolicibacterium goodii</name>
    <name type="common">Mycobacterium goodii</name>
    <dbReference type="NCBI Taxonomy" id="134601"/>
    <lineage>
        <taxon>Bacteria</taxon>
        <taxon>Bacillati</taxon>
        <taxon>Actinomycetota</taxon>
        <taxon>Actinomycetes</taxon>
        <taxon>Mycobacteriales</taxon>
        <taxon>Mycobacteriaceae</taxon>
        <taxon>Mycolicibacterium</taxon>
    </lineage>
</organism>
<dbReference type="KEGG" id="mgo:AFA91_15530"/>
<accession>A0A0K0XG30</accession>
<evidence type="ECO:0000256" key="1">
    <source>
        <dbReference type="SAM" id="MobiDB-lite"/>
    </source>
</evidence>
<dbReference type="STRING" id="134601.AFA91_15530"/>
<dbReference type="RefSeq" id="WP_049748775.1">
    <property type="nucleotide sequence ID" value="NZ_CP012150.1"/>
</dbReference>
<dbReference type="PATRIC" id="fig|134601.6.peg.3228"/>
<sequence>MGTNRVKLLAAGAGAVAVVTFGALGAVTGATASASGSKMNVGQTSVESTPPTAPLVPMAVPKIKGPAPLPPEEKAAE</sequence>
<dbReference type="EMBL" id="CP012150">
    <property type="protein sequence ID" value="AKS36355.1"/>
    <property type="molecule type" value="Genomic_DNA"/>
</dbReference>
<dbReference type="AlphaFoldDB" id="A0A0K0XG30"/>
<gene>
    <name evidence="2" type="ORF">AFA91_15530</name>
</gene>
<dbReference type="Proteomes" id="UP000062255">
    <property type="component" value="Chromosome"/>
</dbReference>
<protein>
    <submittedName>
        <fullName evidence="2">Uncharacterized protein</fullName>
    </submittedName>
</protein>
<feature type="compositionally biased region" description="Polar residues" evidence="1">
    <location>
        <begin position="38"/>
        <end position="50"/>
    </location>
</feature>